<sequence>MSQCFSIRSFLYLLFLTIVLIIYGLHVKRLLSHLSDVTSGSSRIASTDPLLIHDRHDLLFTFNNLHGIIPEQTLSDSSSEQRLNEVKGFISGQSLRPFVSMTVKIRSTIKNIQFLIDTGSPMTYLCKEVLDSYDITIFNTKTPFPVQINNRLILTSLSPAGSCFENLNILGMDYLLLYKARIILDFDEISINFMDD</sequence>
<keyword evidence="1" id="KW-1133">Transmembrane helix</keyword>
<evidence type="ECO:0000256" key="1">
    <source>
        <dbReference type="SAM" id="Phobius"/>
    </source>
</evidence>
<comment type="caution">
    <text evidence="2">The sequence shown here is derived from an EMBL/GenBank/DDBJ whole genome shotgun (WGS) entry which is preliminary data.</text>
</comment>
<protein>
    <recommendedName>
        <fullName evidence="5">Peptidase A2 domain-containing protein</fullName>
    </recommendedName>
</protein>
<reference evidence="3" key="2">
    <citation type="submission" date="2019-10" db="EMBL/GenBank/DDBJ databases">
        <title>Conservation and host-specific expression of non-tandemly repeated heterogenous ribosome RNA gene in arbuscular mycorrhizal fungi.</title>
        <authorList>
            <person name="Maeda T."/>
            <person name="Kobayashi Y."/>
            <person name="Nakagawa T."/>
            <person name="Ezawa T."/>
            <person name="Yamaguchi K."/>
            <person name="Bino T."/>
            <person name="Nishimoto Y."/>
            <person name="Shigenobu S."/>
            <person name="Kawaguchi M."/>
        </authorList>
    </citation>
    <scope>NUCLEOTIDE SEQUENCE</scope>
    <source>
        <strain evidence="3">HR1</strain>
    </source>
</reference>
<evidence type="ECO:0008006" key="5">
    <source>
        <dbReference type="Google" id="ProtNLM"/>
    </source>
</evidence>
<dbReference type="Proteomes" id="UP000615446">
    <property type="component" value="Unassembled WGS sequence"/>
</dbReference>
<dbReference type="InterPro" id="IPR021109">
    <property type="entry name" value="Peptidase_aspartic_dom_sf"/>
</dbReference>
<keyword evidence="1" id="KW-0472">Membrane</keyword>
<dbReference type="STRING" id="94130.A0A2Z6SMN9"/>
<proteinExistence type="predicted"/>
<dbReference type="Proteomes" id="UP000247702">
    <property type="component" value="Unassembled WGS sequence"/>
</dbReference>
<organism evidence="2 4">
    <name type="scientific">Rhizophagus clarus</name>
    <dbReference type="NCBI Taxonomy" id="94130"/>
    <lineage>
        <taxon>Eukaryota</taxon>
        <taxon>Fungi</taxon>
        <taxon>Fungi incertae sedis</taxon>
        <taxon>Mucoromycota</taxon>
        <taxon>Glomeromycotina</taxon>
        <taxon>Glomeromycetes</taxon>
        <taxon>Glomerales</taxon>
        <taxon>Glomeraceae</taxon>
        <taxon>Rhizophagus</taxon>
    </lineage>
</organism>
<evidence type="ECO:0000313" key="3">
    <source>
        <dbReference type="EMBL" id="GES89938.1"/>
    </source>
</evidence>
<dbReference type="OrthoDB" id="422081at2759"/>
<keyword evidence="4" id="KW-1185">Reference proteome</keyword>
<accession>A0A2Z6SMN9</accession>
<gene>
    <name evidence="3" type="ORF">RCL2_001680300</name>
    <name evidence="2" type="ORF">RclHR1_00080036</name>
</gene>
<dbReference type="EMBL" id="BLAL01000193">
    <property type="protein sequence ID" value="GES89938.1"/>
    <property type="molecule type" value="Genomic_DNA"/>
</dbReference>
<feature type="transmembrane region" description="Helical" evidence="1">
    <location>
        <begin position="6"/>
        <end position="25"/>
    </location>
</feature>
<keyword evidence="1" id="KW-0812">Transmembrane</keyword>
<name>A0A2Z6SMN9_9GLOM</name>
<dbReference type="AlphaFoldDB" id="A0A2Z6SMN9"/>
<evidence type="ECO:0000313" key="4">
    <source>
        <dbReference type="Proteomes" id="UP000247702"/>
    </source>
</evidence>
<evidence type="ECO:0000313" key="2">
    <source>
        <dbReference type="EMBL" id="GBC08259.1"/>
    </source>
</evidence>
<reference evidence="2 4" key="1">
    <citation type="submission" date="2017-11" db="EMBL/GenBank/DDBJ databases">
        <title>The genome of Rhizophagus clarus HR1 reveals common genetic basis of auxotrophy among arbuscular mycorrhizal fungi.</title>
        <authorList>
            <person name="Kobayashi Y."/>
        </authorList>
    </citation>
    <scope>NUCLEOTIDE SEQUENCE [LARGE SCALE GENOMIC DNA]</scope>
    <source>
        <strain evidence="2 4">HR1</strain>
    </source>
</reference>
<dbReference type="EMBL" id="BEXD01004203">
    <property type="protein sequence ID" value="GBC08259.1"/>
    <property type="molecule type" value="Genomic_DNA"/>
</dbReference>
<dbReference type="SUPFAM" id="SSF50630">
    <property type="entry name" value="Acid proteases"/>
    <property type="match status" value="1"/>
</dbReference>